<dbReference type="InterPro" id="IPR034139">
    <property type="entry name" value="TOPRIM_OLD"/>
</dbReference>
<dbReference type="EMBL" id="CP076129">
    <property type="protein sequence ID" value="QWG10323.1"/>
    <property type="molecule type" value="Genomic_DNA"/>
</dbReference>
<evidence type="ECO:0000313" key="4">
    <source>
        <dbReference type="Proteomes" id="UP000682802"/>
    </source>
</evidence>
<dbReference type="Pfam" id="PF20469">
    <property type="entry name" value="OLD-like_TOPRIM"/>
    <property type="match status" value="1"/>
</dbReference>
<protein>
    <submittedName>
        <fullName evidence="3">AAA family ATPase</fullName>
    </submittedName>
</protein>
<accession>A0ABX8H3N0</accession>
<evidence type="ECO:0000259" key="2">
    <source>
        <dbReference type="Pfam" id="PF20469"/>
    </source>
</evidence>
<dbReference type="Proteomes" id="UP000682802">
    <property type="component" value="Chromosome 2"/>
</dbReference>
<name>A0ABX8H3N0_9BACT</name>
<keyword evidence="4" id="KW-1185">Reference proteome</keyword>
<dbReference type="InterPro" id="IPR027417">
    <property type="entry name" value="P-loop_NTPase"/>
</dbReference>
<evidence type="ECO:0000313" key="3">
    <source>
        <dbReference type="EMBL" id="QWG10323.1"/>
    </source>
</evidence>
<feature type="domain" description="Endonuclease GajA/Old nuclease/RecF-like AAA" evidence="1">
    <location>
        <begin position="156"/>
        <end position="331"/>
    </location>
</feature>
<dbReference type="Gene3D" id="3.40.50.300">
    <property type="entry name" value="P-loop containing nucleotide triphosphate hydrolases"/>
    <property type="match status" value="1"/>
</dbReference>
<reference evidence="3 4" key="1">
    <citation type="submission" date="2021-05" db="EMBL/GenBank/DDBJ databases">
        <title>Comparative genomic studies on the polysaccharide-degrading batcterial strains of the Flammeovirga genus.</title>
        <authorList>
            <person name="Zewei F."/>
            <person name="Zheng Z."/>
            <person name="Yu L."/>
            <person name="Ruyue G."/>
            <person name="Yanhong M."/>
            <person name="Yuanyuan C."/>
            <person name="Jingyan G."/>
            <person name="Wenjun H."/>
        </authorList>
    </citation>
    <scope>NUCLEOTIDE SEQUENCE [LARGE SCALE GENOMIC DNA]</scope>
    <source>
        <strain evidence="3 4">YS10</strain>
    </source>
</reference>
<dbReference type="SUPFAM" id="SSF52540">
    <property type="entry name" value="P-loop containing nucleoside triphosphate hydrolases"/>
    <property type="match status" value="1"/>
</dbReference>
<dbReference type="InterPro" id="IPR041685">
    <property type="entry name" value="AAA_GajA/Old/RecF-like"/>
</dbReference>
<proteinExistence type="predicted"/>
<sequence length="584" mass="67364">MSEIRLEKIHVKNYRSFKDGINFEFPGEDYKKPISIIGYNNAGKTNLLNAILYGIGYKYITKDTFSINDFHNQDISNVPEIVAYMNSSTEDKVDGKQANLSGYHKLEFILDGIEIESAKINSLKPNGTDTNWQAFGAIKYFNVFYINFHNIKEEISTKKTSWGNLTSFLAKHIKYLVDSDAEMLARKGTYIEEAKQATEKVLSDSLLSKFIEKVKINYSKNLRENNCHVEFGLPNYEDIFLQMLFKIGLNGDNSNLIPIEHFGDGYISMFVMAVIQSIAESQLDDKCLFLFEEPESFLHENHQEYFYKMVLCSLAEQGHQVIYTTHSDRMVDVFDTKSIIRLEFDEETKHTVKKYNNTAEFETSNEDIISLANFNSFIKSIEPNLNRILFSRKVLLVEGPNDLLAYKYAIEQKVNNVVNDSKYSNSYLNFKNIAIVVHHGKSTALLLIDLCIHFGLDYFVVNDWDFTNNFQAELSDFADENRLKDSELYLYDNGEARTSTSKGMITTNWKLIKNSGVDNIHFNIPKLETVLQYNSDNKSSIGIWERLNEIGEFGSDFMPEKLCEFLELNQVDRLIIEEEDDLPF</sequence>
<feature type="domain" description="OLD protein-like TOPRIM" evidence="2">
    <location>
        <begin position="389"/>
        <end position="465"/>
    </location>
</feature>
<gene>
    <name evidence="3" type="ORF">KM029_21810</name>
</gene>
<organism evidence="3 4">
    <name type="scientific">Flammeovirga kamogawensis</name>
    <dbReference type="NCBI Taxonomy" id="373891"/>
    <lineage>
        <taxon>Bacteria</taxon>
        <taxon>Pseudomonadati</taxon>
        <taxon>Bacteroidota</taxon>
        <taxon>Cytophagia</taxon>
        <taxon>Cytophagales</taxon>
        <taxon>Flammeovirgaceae</taxon>
        <taxon>Flammeovirga</taxon>
    </lineage>
</organism>
<evidence type="ECO:0000259" key="1">
    <source>
        <dbReference type="Pfam" id="PF13175"/>
    </source>
</evidence>
<dbReference type="RefSeq" id="WP_144075927.1">
    <property type="nucleotide sequence ID" value="NZ_CP076129.1"/>
</dbReference>
<dbReference type="InterPro" id="IPR051396">
    <property type="entry name" value="Bact_Antivir_Def_Nuclease"/>
</dbReference>
<dbReference type="PANTHER" id="PTHR43581">
    <property type="entry name" value="ATP/GTP PHOSPHATASE"/>
    <property type="match status" value="1"/>
</dbReference>
<dbReference type="Pfam" id="PF13175">
    <property type="entry name" value="AAA_15"/>
    <property type="match status" value="1"/>
</dbReference>
<dbReference type="PANTHER" id="PTHR43581:SF2">
    <property type="entry name" value="EXCINUCLEASE ATPASE SUBUNIT"/>
    <property type="match status" value="1"/>
</dbReference>